<sequence>MTKNILIIGGYGNAGSCIAMLLLQETDARIFLGGRNLEKARYVAEGLNQLENIQRVEGVKLNVEDPQSLKEAFCGMDIVVVASNTPEYARQIAFAALEAKVDYIDIQYSDRKLHQLKLLSQKINNANLCFITEAGSLPGLPSALVHFCHQGFTTLERVSVGAIICQNWKSAISEERTNEVMRQLSDYQPYIYRDYHWKRLGWFRPGTSRTFNFGPFGRFSCGPMTLEEMRPLPGMYPTLKELGFYLGGFNWFTNWISIPLLNLGLRFLGKEAKRSLGRLLVWGLRNFDSQPYGMAIKVSARGERGGIRERQEMLLSHKDSYMFTAIPLVACLKQYIDGSARRSGLHYMGHLVDSRRLVADMEKMGMTIRFQTHLIDKPPAECPRIEN</sequence>
<dbReference type="eggNOG" id="COG1748">
    <property type="taxonomic scope" value="Bacteria"/>
</dbReference>
<dbReference type="Pfam" id="PF03435">
    <property type="entry name" value="Sacchrp_dh_NADP"/>
    <property type="match status" value="1"/>
</dbReference>
<dbReference type="PATRIC" id="fig|61435.5.peg.1237"/>
<dbReference type="RefSeq" id="WP_058292902.1">
    <property type="nucleotide sequence ID" value="NZ_JGYD01000027.1"/>
</dbReference>
<dbReference type="Gene3D" id="3.40.50.720">
    <property type="entry name" value="NAD(P)-binding Rossmann-like Domain"/>
    <property type="match status" value="1"/>
</dbReference>
<reference evidence="2 3" key="1">
    <citation type="journal article" date="2015" name="Sci. Rep.">
        <title>A comparative genomics and reductive dehalogenase gene transcription study of two chloroethene-respiring bacteria, Dehalococcoides mccartyi strains MB and 11a.</title>
        <authorList>
            <person name="Low A."/>
            <person name="Shen Z."/>
            <person name="Cheng D."/>
            <person name="Rogers M.J."/>
            <person name="Lee P.K."/>
            <person name="He J."/>
        </authorList>
    </citation>
    <scope>NUCLEOTIDE SEQUENCE [LARGE SCALE GENOMIC DNA]</scope>
    <source>
        <strain evidence="2 3">MB</strain>
    </source>
</reference>
<dbReference type="Proteomes" id="UP000053577">
    <property type="component" value="Unassembled WGS sequence"/>
</dbReference>
<evidence type="ECO:0000313" key="3">
    <source>
        <dbReference type="Proteomes" id="UP000053577"/>
    </source>
</evidence>
<dbReference type="InterPro" id="IPR036291">
    <property type="entry name" value="NAD(P)-bd_dom_sf"/>
</dbReference>
<dbReference type="PANTHER" id="PTHR43796">
    <property type="entry name" value="CARBOXYNORSPERMIDINE SYNTHASE"/>
    <property type="match status" value="1"/>
</dbReference>
<dbReference type="OrthoDB" id="1910498at2"/>
<dbReference type="SUPFAM" id="SSF51735">
    <property type="entry name" value="NAD(P)-binding Rossmann-fold domains"/>
    <property type="match status" value="1"/>
</dbReference>
<dbReference type="EMBL" id="JGYD01000027">
    <property type="protein sequence ID" value="KSV16276.1"/>
    <property type="molecule type" value="Genomic_DNA"/>
</dbReference>
<comment type="caution">
    <text evidence="2">The sequence shown here is derived from an EMBL/GenBank/DDBJ whole genome shotgun (WGS) entry which is preliminary data.</text>
</comment>
<name>A0A0V8LXX5_9CHLR</name>
<feature type="domain" description="Saccharopine dehydrogenase NADP binding" evidence="1">
    <location>
        <begin position="5"/>
        <end position="111"/>
    </location>
</feature>
<dbReference type="AlphaFoldDB" id="A0A0V8LXX5"/>
<accession>A0A0V8LXX5</accession>
<protein>
    <submittedName>
        <fullName evidence="2">Saccharopine dehydrogenase</fullName>
    </submittedName>
</protein>
<gene>
    <name evidence="2" type="ORF">DA01_06280</name>
</gene>
<proteinExistence type="predicted"/>
<dbReference type="InterPro" id="IPR005097">
    <property type="entry name" value="Sacchrp_dh_NADP-bd"/>
</dbReference>
<evidence type="ECO:0000259" key="1">
    <source>
        <dbReference type="Pfam" id="PF03435"/>
    </source>
</evidence>
<organism evidence="2 3">
    <name type="scientific">Dehalococcoides mccartyi</name>
    <dbReference type="NCBI Taxonomy" id="61435"/>
    <lineage>
        <taxon>Bacteria</taxon>
        <taxon>Bacillati</taxon>
        <taxon>Chloroflexota</taxon>
        <taxon>Dehalococcoidia</taxon>
        <taxon>Dehalococcoidales</taxon>
        <taxon>Dehalococcoidaceae</taxon>
        <taxon>Dehalococcoides</taxon>
    </lineage>
</organism>
<evidence type="ECO:0000313" key="2">
    <source>
        <dbReference type="EMBL" id="KSV16276.1"/>
    </source>
</evidence>
<dbReference type="PANTHER" id="PTHR43796:SF2">
    <property type="entry name" value="CARBOXYNORSPERMIDINE SYNTHASE"/>
    <property type="match status" value="1"/>
</dbReference>